<keyword evidence="1" id="KW-0813">Transport</keyword>
<dbReference type="NCBIfam" id="NF010068">
    <property type="entry name" value="PRK13548.1"/>
    <property type="match status" value="1"/>
</dbReference>
<dbReference type="Proteomes" id="UP000314251">
    <property type="component" value="Unassembled WGS sequence"/>
</dbReference>
<keyword evidence="2" id="KW-0547">Nucleotide-binding</keyword>
<dbReference type="GO" id="GO:0016887">
    <property type="term" value="F:ATP hydrolysis activity"/>
    <property type="evidence" value="ECO:0007669"/>
    <property type="project" value="InterPro"/>
</dbReference>
<evidence type="ECO:0000313" key="7">
    <source>
        <dbReference type="EMBL" id="KAB8164271.1"/>
    </source>
</evidence>
<feature type="domain" description="ABC transporter" evidence="6">
    <location>
        <begin position="34"/>
        <end position="264"/>
    </location>
</feature>
<evidence type="ECO:0000256" key="3">
    <source>
        <dbReference type="ARBA" id="ARBA00022840"/>
    </source>
</evidence>
<dbReference type="Pfam" id="PF00005">
    <property type="entry name" value="ABC_tran"/>
    <property type="match status" value="1"/>
</dbReference>
<organism evidence="7 8">
    <name type="scientific">Streptomyces mimosae</name>
    <dbReference type="NCBI Taxonomy" id="2586635"/>
    <lineage>
        <taxon>Bacteria</taxon>
        <taxon>Bacillati</taxon>
        <taxon>Actinomycetota</taxon>
        <taxon>Actinomycetes</taxon>
        <taxon>Kitasatosporales</taxon>
        <taxon>Streptomycetaceae</taxon>
        <taxon>Streptomyces</taxon>
    </lineage>
</organism>
<reference evidence="7" key="1">
    <citation type="submission" date="2019-10" db="EMBL/GenBank/DDBJ databases">
        <title>Nonomuraea sp. nov., isolated from Phyllanthus amarus.</title>
        <authorList>
            <person name="Klykleung N."/>
            <person name="Tanasupawat S."/>
        </authorList>
    </citation>
    <scope>NUCLEOTIDE SEQUENCE [LARGE SCALE GENOMIC DNA]</scope>
    <source>
        <strain evidence="7">3MP-10</strain>
    </source>
</reference>
<evidence type="ECO:0000259" key="6">
    <source>
        <dbReference type="PROSITE" id="PS50893"/>
    </source>
</evidence>
<dbReference type="RefSeq" id="WP_139669281.1">
    <property type="nucleotide sequence ID" value="NZ_VDLY02000010.1"/>
</dbReference>
<dbReference type="InterPro" id="IPR003439">
    <property type="entry name" value="ABC_transporter-like_ATP-bd"/>
</dbReference>
<evidence type="ECO:0000313" key="8">
    <source>
        <dbReference type="Proteomes" id="UP000314251"/>
    </source>
</evidence>
<feature type="compositionally biased region" description="Basic and acidic residues" evidence="5">
    <location>
        <begin position="1"/>
        <end position="18"/>
    </location>
</feature>
<sequence>MRSRPEDRTEPARTEPARTEPAGNALAGNEGTWVVAEGVGFTVNGATLLRDVDLALGPGCVVALVGPNGAGKSTLLGLVAGDHAPTAGRLLVGGLPPTAWRANALARNRSVMAQQHTAAFAFSVRELVAMGRIPHPPSPDDPGIVERALADADMARLAERDTTTLSGGELARTAFARTLAQTTPLVLLDEPTAALDLRHQEAVMRIATGLAAEGACVVVVLHDLNLAARYADRVAMFAQGRLVADGTPDEVLTEERIAEVYGQTVRVLRHPVSDQPLVVPV</sequence>
<dbReference type="PANTHER" id="PTHR42794">
    <property type="entry name" value="HEMIN IMPORT ATP-BINDING PROTEIN HMUV"/>
    <property type="match status" value="1"/>
</dbReference>
<dbReference type="GO" id="GO:0005524">
    <property type="term" value="F:ATP binding"/>
    <property type="evidence" value="ECO:0007669"/>
    <property type="project" value="UniProtKB-KW"/>
</dbReference>
<dbReference type="OrthoDB" id="4318785at2"/>
<evidence type="ECO:0000256" key="1">
    <source>
        <dbReference type="ARBA" id="ARBA00022448"/>
    </source>
</evidence>
<evidence type="ECO:0000256" key="5">
    <source>
        <dbReference type="SAM" id="MobiDB-lite"/>
    </source>
</evidence>
<evidence type="ECO:0000256" key="2">
    <source>
        <dbReference type="ARBA" id="ARBA00022741"/>
    </source>
</evidence>
<dbReference type="AlphaFoldDB" id="A0A5N6A6H5"/>
<proteinExistence type="predicted"/>
<keyword evidence="8" id="KW-1185">Reference proteome</keyword>
<dbReference type="InterPro" id="IPR003593">
    <property type="entry name" value="AAA+_ATPase"/>
</dbReference>
<protein>
    <submittedName>
        <fullName evidence="7">Heme ABC transporter ATP-binding protein</fullName>
    </submittedName>
</protein>
<keyword evidence="3 7" id="KW-0067">ATP-binding</keyword>
<dbReference type="Gene3D" id="3.40.50.300">
    <property type="entry name" value="P-loop containing nucleotide triphosphate hydrolases"/>
    <property type="match status" value="1"/>
</dbReference>
<accession>A0A5N6A6H5</accession>
<dbReference type="InterPro" id="IPR027417">
    <property type="entry name" value="P-loop_NTPase"/>
</dbReference>
<dbReference type="SUPFAM" id="SSF52540">
    <property type="entry name" value="P-loop containing nucleoside triphosphate hydrolases"/>
    <property type="match status" value="1"/>
</dbReference>
<keyword evidence="4" id="KW-1278">Translocase</keyword>
<evidence type="ECO:0000256" key="4">
    <source>
        <dbReference type="ARBA" id="ARBA00022967"/>
    </source>
</evidence>
<dbReference type="SMART" id="SM00382">
    <property type="entry name" value="AAA"/>
    <property type="match status" value="1"/>
</dbReference>
<dbReference type="EMBL" id="VDLY02000010">
    <property type="protein sequence ID" value="KAB8164271.1"/>
    <property type="molecule type" value="Genomic_DNA"/>
</dbReference>
<dbReference type="CDD" id="cd03214">
    <property type="entry name" value="ABC_Iron-Siderophores_B12_Hemin"/>
    <property type="match status" value="1"/>
</dbReference>
<dbReference type="PANTHER" id="PTHR42794:SF1">
    <property type="entry name" value="HEMIN IMPORT ATP-BINDING PROTEIN HMUV"/>
    <property type="match status" value="1"/>
</dbReference>
<comment type="caution">
    <text evidence="7">The sequence shown here is derived from an EMBL/GenBank/DDBJ whole genome shotgun (WGS) entry which is preliminary data.</text>
</comment>
<feature type="region of interest" description="Disordered" evidence="5">
    <location>
        <begin position="1"/>
        <end position="26"/>
    </location>
</feature>
<name>A0A5N6A6H5_9ACTN</name>
<gene>
    <name evidence="7" type="ORF">FH607_016680</name>
</gene>
<dbReference type="PROSITE" id="PS50893">
    <property type="entry name" value="ABC_TRANSPORTER_2"/>
    <property type="match status" value="1"/>
</dbReference>